<dbReference type="GeneTree" id="ENSGT01110000270306"/>
<dbReference type="Proteomes" id="UP000314986">
    <property type="component" value="Unassembled WGS sequence"/>
</dbReference>
<reference evidence="3" key="1">
    <citation type="journal article" date="2006" name="Science">
        <title>Ancient noncoding elements conserved in the human genome.</title>
        <authorList>
            <person name="Venkatesh B."/>
            <person name="Kirkness E.F."/>
            <person name="Loh Y.H."/>
            <person name="Halpern A.L."/>
            <person name="Lee A.P."/>
            <person name="Johnson J."/>
            <person name="Dandona N."/>
            <person name="Viswanathan L.D."/>
            <person name="Tay A."/>
            <person name="Venter J.C."/>
            <person name="Strausberg R.L."/>
            <person name="Brenner S."/>
        </authorList>
    </citation>
    <scope>NUCLEOTIDE SEQUENCE [LARGE SCALE GENOMIC DNA]</scope>
</reference>
<dbReference type="Gene3D" id="1.10.287.40">
    <property type="entry name" value="Serine-tRNA synthetase, tRNA binding domain"/>
    <property type="match status" value="1"/>
</dbReference>
<sequence length="109" mass="11543">MAARRCCRRWAPLLLPPSVRPAASLGPGGRPRVAGLAGRAHCARSSLYEHVRGGYSARPALDMEHVCARTDAAVANVESRKGELSGRDLRDVVGQAAARGPHPARRGKA</sequence>
<dbReference type="STRING" id="7868.ENSCMIP00000000853"/>
<feature type="region of interest" description="Disordered" evidence="1">
    <location>
        <begin position="84"/>
        <end position="109"/>
    </location>
</feature>
<name>A0A4W3GC79_CALMI</name>
<dbReference type="AlphaFoldDB" id="A0A4W3GC79"/>
<reference evidence="3" key="3">
    <citation type="journal article" date="2014" name="Nature">
        <title>Elephant shark genome provides unique insights into gnathostome evolution.</title>
        <authorList>
            <consortium name="International Elephant Shark Genome Sequencing Consortium"/>
            <person name="Venkatesh B."/>
            <person name="Lee A.P."/>
            <person name="Ravi V."/>
            <person name="Maurya A.K."/>
            <person name="Lian M.M."/>
            <person name="Swann J.B."/>
            <person name="Ohta Y."/>
            <person name="Flajnik M.F."/>
            <person name="Sutoh Y."/>
            <person name="Kasahara M."/>
            <person name="Hoon S."/>
            <person name="Gangu V."/>
            <person name="Roy S.W."/>
            <person name="Irimia M."/>
            <person name="Korzh V."/>
            <person name="Kondrychyn I."/>
            <person name="Lim Z.W."/>
            <person name="Tay B.H."/>
            <person name="Tohari S."/>
            <person name="Kong K.W."/>
            <person name="Ho S."/>
            <person name="Lorente-Galdos B."/>
            <person name="Quilez J."/>
            <person name="Marques-Bonet T."/>
            <person name="Raney B.J."/>
            <person name="Ingham P.W."/>
            <person name="Tay A."/>
            <person name="Hillier L.W."/>
            <person name="Minx P."/>
            <person name="Boehm T."/>
            <person name="Wilson R.K."/>
            <person name="Brenner S."/>
            <person name="Warren W.C."/>
        </authorList>
    </citation>
    <scope>NUCLEOTIDE SEQUENCE [LARGE SCALE GENOMIC DNA]</scope>
</reference>
<evidence type="ECO:0000313" key="3">
    <source>
        <dbReference type="Proteomes" id="UP000314986"/>
    </source>
</evidence>
<reference evidence="3" key="2">
    <citation type="journal article" date="2007" name="PLoS Biol.">
        <title>Survey sequencing and comparative analysis of the elephant shark (Callorhinchus milii) genome.</title>
        <authorList>
            <person name="Venkatesh B."/>
            <person name="Kirkness E.F."/>
            <person name="Loh Y.H."/>
            <person name="Halpern A.L."/>
            <person name="Lee A.P."/>
            <person name="Johnson J."/>
            <person name="Dandona N."/>
            <person name="Viswanathan L.D."/>
            <person name="Tay A."/>
            <person name="Venter J.C."/>
            <person name="Strausberg R.L."/>
            <person name="Brenner S."/>
        </authorList>
    </citation>
    <scope>NUCLEOTIDE SEQUENCE [LARGE SCALE GENOMIC DNA]</scope>
</reference>
<organism evidence="2 3">
    <name type="scientific">Callorhinchus milii</name>
    <name type="common">Ghost shark</name>
    <dbReference type="NCBI Taxonomy" id="7868"/>
    <lineage>
        <taxon>Eukaryota</taxon>
        <taxon>Metazoa</taxon>
        <taxon>Chordata</taxon>
        <taxon>Craniata</taxon>
        <taxon>Vertebrata</taxon>
        <taxon>Chondrichthyes</taxon>
        <taxon>Holocephali</taxon>
        <taxon>Chimaeriformes</taxon>
        <taxon>Callorhinchidae</taxon>
        <taxon>Callorhinchus</taxon>
    </lineage>
</organism>
<protein>
    <submittedName>
        <fullName evidence="2">Uncharacterized protein</fullName>
    </submittedName>
</protein>
<proteinExistence type="predicted"/>
<reference evidence="2" key="4">
    <citation type="submission" date="2025-08" db="UniProtKB">
        <authorList>
            <consortium name="Ensembl"/>
        </authorList>
    </citation>
    <scope>IDENTIFICATION</scope>
</reference>
<keyword evidence="3" id="KW-1185">Reference proteome</keyword>
<evidence type="ECO:0000256" key="1">
    <source>
        <dbReference type="SAM" id="MobiDB-lite"/>
    </source>
</evidence>
<dbReference type="Ensembl" id="ENSCMIT00000000902.1">
    <property type="protein sequence ID" value="ENSCMIP00000000853.1"/>
    <property type="gene ID" value="ENSCMIG00000000579.1"/>
</dbReference>
<accession>A0A4W3GC79</accession>
<reference evidence="2" key="5">
    <citation type="submission" date="2025-09" db="UniProtKB">
        <authorList>
            <consortium name="Ensembl"/>
        </authorList>
    </citation>
    <scope>IDENTIFICATION</scope>
</reference>
<dbReference type="InParanoid" id="A0A4W3GC79"/>
<dbReference type="InterPro" id="IPR042103">
    <property type="entry name" value="SerRS_1_N_sf"/>
</dbReference>
<evidence type="ECO:0000313" key="2">
    <source>
        <dbReference type="Ensembl" id="ENSCMIP00000000853.1"/>
    </source>
</evidence>